<dbReference type="GO" id="GO:0004769">
    <property type="term" value="F:steroid Delta-isomerase activity"/>
    <property type="evidence" value="ECO:0007669"/>
    <property type="project" value="UniProtKB-EC"/>
</dbReference>
<evidence type="ECO:0000256" key="6">
    <source>
        <dbReference type="ARBA" id="ARBA00023098"/>
    </source>
</evidence>
<dbReference type="EC" id="1.1.3.6" evidence="12"/>
<evidence type="ECO:0000256" key="11">
    <source>
        <dbReference type="ARBA" id="ARBA00049645"/>
    </source>
</evidence>
<evidence type="ECO:0000256" key="4">
    <source>
        <dbReference type="ARBA" id="ARBA00022827"/>
    </source>
</evidence>
<evidence type="ECO:0000256" key="14">
    <source>
        <dbReference type="ARBA" id="ARBA00049778"/>
    </source>
</evidence>
<evidence type="ECO:0000256" key="1">
    <source>
        <dbReference type="ARBA" id="ARBA00001974"/>
    </source>
</evidence>
<name>A0A3B0VLY6_9ZZZZ</name>
<dbReference type="PANTHER" id="PTHR47470">
    <property type="entry name" value="CHOLESTEROL OXIDASE"/>
    <property type="match status" value="1"/>
</dbReference>
<keyword evidence="6" id="KW-0443">Lipid metabolism</keyword>
<evidence type="ECO:0000256" key="8">
    <source>
        <dbReference type="ARBA" id="ARBA00023221"/>
    </source>
</evidence>
<evidence type="ECO:0000256" key="7">
    <source>
        <dbReference type="ARBA" id="ARBA00023166"/>
    </source>
</evidence>
<dbReference type="PRINTS" id="PR00411">
    <property type="entry name" value="PNDRDTASEI"/>
</dbReference>
<keyword evidence="4" id="KW-0274">FAD</keyword>
<evidence type="ECO:0000256" key="5">
    <source>
        <dbReference type="ARBA" id="ARBA00023002"/>
    </source>
</evidence>
<gene>
    <name evidence="16" type="ORF">MNBD_CHLOROFLEXI01-2455</name>
</gene>
<dbReference type="Pfam" id="PF05199">
    <property type="entry name" value="GMC_oxred_C"/>
    <property type="match status" value="1"/>
</dbReference>
<reference evidence="16" key="1">
    <citation type="submission" date="2018-06" db="EMBL/GenBank/DDBJ databases">
        <authorList>
            <person name="Zhirakovskaya E."/>
        </authorList>
    </citation>
    <scope>NUCLEOTIDE SEQUENCE</scope>
</reference>
<dbReference type="InterPro" id="IPR052542">
    <property type="entry name" value="Cholesterol_Oxidase"/>
</dbReference>
<keyword evidence="3" id="KW-0285">Flavoprotein</keyword>
<dbReference type="GO" id="GO:0050660">
    <property type="term" value="F:flavin adenine dinucleotide binding"/>
    <property type="evidence" value="ECO:0007669"/>
    <property type="project" value="InterPro"/>
</dbReference>
<evidence type="ECO:0000259" key="15">
    <source>
        <dbReference type="PROSITE" id="PS50206"/>
    </source>
</evidence>
<dbReference type="PRINTS" id="PR00368">
    <property type="entry name" value="FADPNR"/>
</dbReference>
<comment type="pathway">
    <text evidence="11">Steroid metabolism; cholesterol degradation.</text>
</comment>
<keyword evidence="5" id="KW-0560">Oxidoreductase</keyword>
<keyword evidence="7" id="KW-1207">Sterol metabolism</keyword>
<keyword evidence="9" id="KW-0413">Isomerase</keyword>
<dbReference type="Pfam" id="PF00732">
    <property type="entry name" value="GMC_oxred_N"/>
    <property type="match status" value="1"/>
</dbReference>
<dbReference type="PROSITE" id="PS50206">
    <property type="entry name" value="RHODANESE_3"/>
    <property type="match status" value="1"/>
</dbReference>
<evidence type="ECO:0000256" key="2">
    <source>
        <dbReference type="ARBA" id="ARBA00022548"/>
    </source>
</evidence>
<proteinExistence type="predicted"/>
<accession>A0A3B0VLY6</accession>
<evidence type="ECO:0000256" key="12">
    <source>
        <dbReference type="ARBA" id="ARBA00049723"/>
    </source>
</evidence>
<dbReference type="GO" id="GO:0008203">
    <property type="term" value="P:cholesterol metabolic process"/>
    <property type="evidence" value="ECO:0007669"/>
    <property type="project" value="UniProtKB-KW"/>
</dbReference>
<organism evidence="16">
    <name type="scientific">hydrothermal vent metagenome</name>
    <dbReference type="NCBI Taxonomy" id="652676"/>
    <lineage>
        <taxon>unclassified sequences</taxon>
        <taxon>metagenomes</taxon>
        <taxon>ecological metagenomes</taxon>
    </lineage>
</organism>
<dbReference type="PANTHER" id="PTHR47470:SF1">
    <property type="entry name" value="FAD-DEPENDENT OXIDOREDUCTASE 2 FAD BINDING DOMAIN-CONTAINING PROTEIN"/>
    <property type="match status" value="1"/>
</dbReference>
<dbReference type="SUPFAM" id="SSF51905">
    <property type="entry name" value="FAD/NAD(P)-binding domain"/>
    <property type="match status" value="1"/>
</dbReference>
<dbReference type="GO" id="GO:0016995">
    <property type="term" value="F:cholesterol oxidase activity"/>
    <property type="evidence" value="ECO:0007669"/>
    <property type="project" value="UniProtKB-EC"/>
</dbReference>
<evidence type="ECO:0000256" key="9">
    <source>
        <dbReference type="ARBA" id="ARBA00023235"/>
    </source>
</evidence>
<dbReference type="InterPro" id="IPR001763">
    <property type="entry name" value="Rhodanese-like_dom"/>
</dbReference>
<protein>
    <recommendedName>
        <fullName evidence="13">Cholesterol oxidase</fullName>
        <ecNumber evidence="12">1.1.3.6</ecNumber>
        <ecNumber evidence="10">5.3.3.1</ecNumber>
    </recommendedName>
    <alternativeName>
        <fullName evidence="14">Cholesterol isomerase</fullName>
    </alternativeName>
</protein>
<evidence type="ECO:0000256" key="13">
    <source>
        <dbReference type="ARBA" id="ARBA00049744"/>
    </source>
</evidence>
<feature type="domain" description="Rhodanese" evidence="15">
    <location>
        <begin position="11"/>
        <end position="58"/>
    </location>
</feature>
<dbReference type="InterPro" id="IPR000172">
    <property type="entry name" value="GMC_OxRdtase_N"/>
</dbReference>
<keyword evidence="2" id="KW-0153">Cholesterol metabolism</keyword>
<evidence type="ECO:0000313" key="16">
    <source>
        <dbReference type="EMBL" id="VAW32644.1"/>
    </source>
</evidence>
<evidence type="ECO:0000256" key="3">
    <source>
        <dbReference type="ARBA" id="ARBA00022630"/>
    </source>
</evidence>
<dbReference type="EMBL" id="UOEU01000377">
    <property type="protein sequence ID" value="VAW32644.1"/>
    <property type="molecule type" value="Genomic_DNA"/>
</dbReference>
<dbReference type="PROSITE" id="PS00623">
    <property type="entry name" value="GMC_OXRED_1"/>
    <property type="match status" value="1"/>
</dbReference>
<dbReference type="Gene3D" id="3.50.50.60">
    <property type="entry name" value="FAD/NAD(P)-binding domain"/>
    <property type="match status" value="3"/>
</dbReference>
<dbReference type="InterPro" id="IPR036188">
    <property type="entry name" value="FAD/NAD-bd_sf"/>
</dbReference>
<comment type="cofactor">
    <cofactor evidence="1">
        <name>FAD</name>
        <dbReference type="ChEBI" id="CHEBI:57692"/>
    </cofactor>
</comment>
<sequence length="562" mass="60871">MRLSSPTSEMKEKVAVVVIGSGYGGSIAASRLARAGQEVCLLERGRELWPGEYPDSELELAKETQFNTPQGHVGLLKTALNEYHVNEDMLVLVGCGLGGTSLINGNVALRADPRVFEHPDWPQPFRDDVPTLLTRGYEMAEKMLGTTTYPDSFPAMAKFEALQKAAVALDANFYPAPVNVTFYDGINEAGVAQKACKLCGDCMTGCNYSAKNTVLMNYLPDAKSHGATIFTEIEVHHLQREGDEWLVHCQNLGDSGGKTDKPDLVIRADMVILAAGTLGSTKILLRSRAAGLSLSNKLGHHFSGNGDIGALAYNNDVRVNAVGNGRKADKKPAVGPLINGIIDTRPQVENWEEGMVIEEGTFPSAATLALPKGLNIMAKAAGKDTDRGFIDRIKEKFREWVSLLGGPYRGAVQHTLIWLVMTHDDSRGRLVLENDRIRIVWPDIGEQSFATRVNAFLRRGTAVLGGTFIANPLWSLLTSQTMITSHALGGCPMGEDAQKGVVNHKGQVFVGERGTAVHEGLYICDGSVIPHSLGVNLLLTISAMTERAMILLARDRGWEIVA</sequence>
<keyword evidence="8" id="KW-0753">Steroid metabolism</keyword>
<evidence type="ECO:0000256" key="10">
    <source>
        <dbReference type="ARBA" id="ARBA00038856"/>
    </source>
</evidence>
<dbReference type="InterPro" id="IPR007867">
    <property type="entry name" value="GMC_OxRtase_C"/>
</dbReference>
<dbReference type="AlphaFoldDB" id="A0A3B0VLY6"/>
<dbReference type="EC" id="5.3.3.1" evidence="10"/>